<keyword evidence="3" id="KW-0805">Transcription regulation</keyword>
<evidence type="ECO:0000259" key="7">
    <source>
        <dbReference type="PROSITE" id="PS50045"/>
    </source>
</evidence>
<feature type="modified residue" description="4-aspartylphosphate" evidence="6">
    <location>
        <position position="53"/>
    </location>
</feature>
<dbReference type="RefSeq" id="WP_169260275.1">
    <property type="nucleotide sequence ID" value="NZ_WTVQ01000014.1"/>
</dbReference>
<keyword evidence="1" id="KW-0547">Nucleotide-binding</keyword>
<dbReference type="Pfam" id="PF02954">
    <property type="entry name" value="HTH_8"/>
    <property type="match status" value="1"/>
</dbReference>
<dbReference type="InterPro" id="IPR009057">
    <property type="entry name" value="Homeodomain-like_sf"/>
</dbReference>
<dbReference type="Gene3D" id="3.40.50.300">
    <property type="entry name" value="P-loop containing nucleotide triphosphate hydrolases"/>
    <property type="match status" value="1"/>
</dbReference>
<reference evidence="9 10" key="1">
    <citation type="submission" date="2019-12" db="EMBL/GenBank/DDBJ databases">
        <title>Comparative genomics gives insights into the taxonomy of the Azoarcus-Aromatoleum group and reveals separate origins of nif in the plant-associated Azoarcus and non-plant-associated Aromatoleum sub-groups.</title>
        <authorList>
            <person name="Lafos M."/>
            <person name="Maluk M."/>
            <person name="Batista M."/>
            <person name="Junghare M."/>
            <person name="Carmona M."/>
            <person name="Faoro H."/>
            <person name="Cruz L.M."/>
            <person name="Battistoni F."/>
            <person name="De Souza E."/>
            <person name="Pedrosa F."/>
            <person name="Chen W.-M."/>
            <person name="Poole P.S."/>
            <person name="Dixon R.A."/>
            <person name="James E.K."/>
        </authorList>
    </citation>
    <scope>NUCLEOTIDE SEQUENCE [LARGE SCALE GENOMIC DNA]</scope>
    <source>
        <strain evidence="9 10">22Lin</strain>
    </source>
</reference>
<evidence type="ECO:0000256" key="3">
    <source>
        <dbReference type="ARBA" id="ARBA00023015"/>
    </source>
</evidence>
<dbReference type="Pfam" id="PF00158">
    <property type="entry name" value="Sigma54_activat"/>
    <property type="match status" value="1"/>
</dbReference>
<keyword evidence="4" id="KW-0238">DNA-binding</keyword>
<dbReference type="InterPro" id="IPR025943">
    <property type="entry name" value="Sigma_54_int_dom_ATP-bd_2"/>
</dbReference>
<dbReference type="InterPro" id="IPR002078">
    <property type="entry name" value="Sigma_54_int"/>
</dbReference>
<keyword evidence="5" id="KW-0804">Transcription</keyword>
<accession>A0ABX1Q9R7</accession>
<dbReference type="InterPro" id="IPR003593">
    <property type="entry name" value="AAA+_ATPase"/>
</dbReference>
<dbReference type="PROSITE" id="PS50110">
    <property type="entry name" value="RESPONSE_REGULATORY"/>
    <property type="match status" value="1"/>
</dbReference>
<evidence type="ECO:0000313" key="10">
    <source>
        <dbReference type="Proteomes" id="UP000648984"/>
    </source>
</evidence>
<dbReference type="PROSITE" id="PS50045">
    <property type="entry name" value="SIGMA54_INTERACT_4"/>
    <property type="match status" value="1"/>
</dbReference>
<dbReference type="PROSITE" id="PS00676">
    <property type="entry name" value="SIGMA54_INTERACT_2"/>
    <property type="match status" value="1"/>
</dbReference>
<evidence type="ECO:0000256" key="2">
    <source>
        <dbReference type="ARBA" id="ARBA00022840"/>
    </source>
</evidence>
<dbReference type="SUPFAM" id="SSF46689">
    <property type="entry name" value="Homeodomain-like"/>
    <property type="match status" value="1"/>
</dbReference>
<evidence type="ECO:0000256" key="1">
    <source>
        <dbReference type="ARBA" id="ARBA00022741"/>
    </source>
</evidence>
<gene>
    <name evidence="9" type="ORF">GPA25_10215</name>
</gene>
<evidence type="ECO:0000256" key="4">
    <source>
        <dbReference type="ARBA" id="ARBA00023125"/>
    </source>
</evidence>
<feature type="domain" description="Sigma-54 factor interaction" evidence="7">
    <location>
        <begin position="143"/>
        <end position="380"/>
    </location>
</feature>
<evidence type="ECO:0000313" key="9">
    <source>
        <dbReference type="EMBL" id="NMG75128.1"/>
    </source>
</evidence>
<dbReference type="InterPro" id="IPR002197">
    <property type="entry name" value="HTH_Fis"/>
</dbReference>
<sequence>MGGAILVIEDEAVLGKNIRIYLERSGYDVRVAASAEEGLALLDVFKPDAVVLDFNLPGINGLEALARVRTFDGSLPVIMITGHGSVELAVDAMKAGARDFLTKPVALGKLKLLIDKAFDEKQRDSALDYYQRREADASDLTSLFGESPPMLTLKQTLRQLLDAETQLQDSAAPAVLVLGETGTGKELVARALHFNGPRRDKPFVELNCASIPAQLLESELFGYERGAFTDARERKLGLVETAEGGTLFLDEIGDMDLSLQAKLLKLLEEKTVRRIGSLRDQRVDVRIVAATHRPMETLVREGNFRADLYFRLCVFQLTLPPLRERGGDILTLARHFVALHAARYGKRPPVLAPAAEARLLAHSWPGNVRELRNALEQAVLLAAGPVIDASELSLATGVVAAATPGPTAATEPPAVPTAAAQPGAQTLEDLERRALLDALRQTGWNVSRAARLLGVSRDTLRYRIDKFGLSMTN</sequence>
<dbReference type="PROSITE" id="PS00675">
    <property type="entry name" value="SIGMA54_INTERACT_1"/>
    <property type="match status" value="1"/>
</dbReference>
<evidence type="ECO:0000256" key="5">
    <source>
        <dbReference type="ARBA" id="ARBA00023163"/>
    </source>
</evidence>
<dbReference type="InterPro" id="IPR001789">
    <property type="entry name" value="Sig_transdc_resp-reg_receiver"/>
</dbReference>
<dbReference type="Gene3D" id="3.40.50.2300">
    <property type="match status" value="1"/>
</dbReference>
<dbReference type="CDD" id="cd00009">
    <property type="entry name" value="AAA"/>
    <property type="match status" value="1"/>
</dbReference>
<dbReference type="PANTHER" id="PTHR32071">
    <property type="entry name" value="TRANSCRIPTIONAL REGULATORY PROTEIN"/>
    <property type="match status" value="1"/>
</dbReference>
<dbReference type="SMART" id="SM00382">
    <property type="entry name" value="AAA"/>
    <property type="match status" value="1"/>
</dbReference>
<dbReference type="InterPro" id="IPR058031">
    <property type="entry name" value="AAA_lid_NorR"/>
</dbReference>
<dbReference type="SUPFAM" id="SSF52172">
    <property type="entry name" value="CheY-like"/>
    <property type="match status" value="1"/>
</dbReference>
<evidence type="ECO:0000259" key="8">
    <source>
        <dbReference type="PROSITE" id="PS50110"/>
    </source>
</evidence>
<dbReference type="SUPFAM" id="SSF52540">
    <property type="entry name" value="P-loop containing nucleoside triphosphate hydrolases"/>
    <property type="match status" value="1"/>
</dbReference>
<evidence type="ECO:0000256" key="6">
    <source>
        <dbReference type="PROSITE-ProRule" id="PRU00169"/>
    </source>
</evidence>
<dbReference type="Pfam" id="PF25601">
    <property type="entry name" value="AAA_lid_14"/>
    <property type="match status" value="1"/>
</dbReference>
<dbReference type="InterPro" id="IPR027417">
    <property type="entry name" value="P-loop_NTPase"/>
</dbReference>
<dbReference type="Gene3D" id="1.10.10.60">
    <property type="entry name" value="Homeodomain-like"/>
    <property type="match status" value="1"/>
</dbReference>
<keyword evidence="6" id="KW-0597">Phosphoprotein</keyword>
<dbReference type="EMBL" id="WTVQ01000014">
    <property type="protein sequence ID" value="NMG75128.1"/>
    <property type="molecule type" value="Genomic_DNA"/>
</dbReference>
<comment type="caution">
    <text evidence="9">The sequence shown here is derived from an EMBL/GenBank/DDBJ whole genome shotgun (WGS) entry which is preliminary data.</text>
</comment>
<keyword evidence="2" id="KW-0067">ATP-binding</keyword>
<dbReference type="InterPro" id="IPR011006">
    <property type="entry name" value="CheY-like_superfamily"/>
</dbReference>
<organism evidence="9 10">
    <name type="scientific">Aromatoleum diolicum</name>
    <dbReference type="NCBI Taxonomy" id="75796"/>
    <lineage>
        <taxon>Bacteria</taxon>
        <taxon>Pseudomonadati</taxon>
        <taxon>Pseudomonadota</taxon>
        <taxon>Betaproteobacteria</taxon>
        <taxon>Rhodocyclales</taxon>
        <taxon>Rhodocyclaceae</taxon>
        <taxon>Aromatoleum</taxon>
    </lineage>
</organism>
<dbReference type="Pfam" id="PF00072">
    <property type="entry name" value="Response_reg"/>
    <property type="match status" value="1"/>
</dbReference>
<dbReference type="SMART" id="SM00448">
    <property type="entry name" value="REC"/>
    <property type="match status" value="1"/>
</dbReference>
<dbReference type="PRINTS" id="PR01590">
    <property type="entry name" value="HTHFIS"/>
</dbReference>
<dbReference type="InterPro" id="IPR025662">
    <property type="entry name" value="Sigma_54_int_dom_ATP-bd_1"/>
</dbReference>
<dbReference type="PROSITE" id="PS00688">
    <property type="entry name" value="SIGMA54_INTERACT_3"/>
    <property type="match status" value="1"/>
</dbReference>
<keyword evidence="10" id="KW-1185">Reference proteome</keyword>
<protein>
    <submittedName>
        <fullName evidence="9">Response regulator</fullName>
    </submittedName>
</protein>
<name>A0ABX1Q9R7_9RHOO</name>
<dbReference type="InterPro" id="IPR025944">
    <property type="entry name" value="Sigma_54_int_dom_CS"/>
</dbReference>
<dbReference type="Gene3D" id="1.10.8.60">
    <property type="match status" value="1"/>
</dbReference>
<dbReference type="Proteomes" id="UP000648984">
    <property type="component" value="Unassembled WGS sequence"/>
</dbReference>
<proteinExistence type="predicted"/>
<feature type="domain" description="Response regulatory" evidence="8">
    <location>
        <begin position="4"/>
        <end position="118"/>
    </location>
</feature>